<dbReference type="SUPFAM" id="SSF47413">
    <property type="entry name" value="lambda repressor-like DNA-binding domains"/>
    <property type="match status" value="1"/>
</dbReference>
<sequence>MTFKNALCIRITVAGSFIMGYLERIKQLAKIQGISQKQLGESLGLQQGTMSRKLSGKYGIEVRELERIAVTLNTSIGYLLTGQIDTSTQATTAITHESSQGSTCTYIPIIHRKDFGSFIDGESVNVVSKRVIPQHLERDDCLGLFVDNENISQCAPIGSYALATKQAAYRPKQPVFASVRNSEPDFYHMTQLADGVIFSTSQPDFPNLFVNNDEFKVHGYIIQSDWAYDR</sequence>
<dbReference type="GO" id="GO:0003677">
    <property type="term" value="F:DNA binding"/>
    <property type="evidence" value="ECO:0007669"/>
    <property type="project" value="InterPro"/>
</dbReference>
<dbReference type="InterPro" id="IPR010982">
    <property type="entry name" value="Lambda_DNA-bd_dom_sf"/>
</dbReference>
<organism evidence="2 3">
    <name type="scientific">Photobacterium profundum (strain SS9)</name>
    <dbReference type="NCBI Taxonomy" id="298386"/>
    <lineage>
        <taxon>Bacteria</taxon>
        <taxon>Pseudomonadati</taxon>
        <taxon>Pseudomonadota</taxon>
        <taxon>Gammaproteobacteria</taxon>
        <taxon>Vibrionales</taxon>
        <taxon>Vibrionaceae</taxon>
        <taxon>Photobacterium</taxon>
    </lineage>
</organism>
<dbReference type="HOGENOM" id="CLU_1293322_0_0_6"/>
<reference evidence="3" key="1">
    <citation type="journal article" date="2005" name="Science">
        <title>Life at depth: Photobacterium profundum genome sequence and expression analysis.</title>
        <authorList>
            <person name="Vezzi A."/>
            <person name="Campanaro S."/>
            <person name="D'Angelo M."/>
            <person name="Simonato F."/>
            <person name="Vitulo N."/>
            <person name="Lauro F.M."/>
            <person name="Cestaro A."/>
            <person name="Malacrida G."/>
            <person name="Simionati B."/>
            <person name="Cannata N."/>
            <person name="Romualdi C."/>
            <person name="Bartlett D.H."/>
            <person name="Valle G."/>
        </authorList>
    </citation>
    <scope>NUCLEOTIDE SEQUENCE [LARGE SCALE GENOMIC DNA]</scope>
    <source>
        <strain evidence="3">ATCC BAA-1253 / SS9</strain>
    </source>
</reference>
<dbReference type="Pfam" id="PF13443">
    <property type="entry name" value="HTH_26"/>
    <property type="match status" value="1"/>
</dbReference>
<evidence type="ECO:0000313" key="2">
    <source>
        <dbReference type="EMBL" id="CAG19065.1"/>
    </source>
</evidence>
<dbReference type="PROSITE" id="PS50943">
    <property type="entry name" value="HTH_CROC1"/>
    <property type="match status" value="1"/>
</dbReference>
<name>Q6LUG0_PHOPR</name>
<accession>Q6LUG0</accession>
<dbReference type="AlphaFoldDB" id="Q6LUG0"/>
<evidence type="ECO:0000259" key="1">
    <source>
        <dbReference type="PROSITE" id="PS50943"/>
    </source>
</evidence>
<dbReference type="SMART" id="SM00530">
    <property type="entry name" value="HTH_XRE"/>
    <property type="match status" value="1"/>
</dbReference>
<evidence type="ECO:0000313" key="3">
    <source>
        <dbReference type="Proteomes" id="UP000000593"/>
    </source>
</evidence>
<keyword evidence="3" id="KW-1185">Reference proteome</keyword>
<dbReference type="eggNOG" id="COG1396">
    <property type="taxonomic scope" value="Bacteria"/>
</dbReference>
<gene>
    <name evidence="2" type="ordered locus">PBPRA0644</name>
</gene>
<proteinExistence type="predicted"/>
<dbReference type="InterPro" id="IPR001387">
    <property type="entry name" value="Cro/C1-type_HTH"/>
</dbReference>
<feature type="domain" description="HTH cro/C1-type" evidence="1">
    <location>
        <begin position="25"/>
        <end position="79"/>
    </location>
</feature>
<dbReference type="Proteomes" id="UP000000593">
    <property type="component" value="Chromosome 1"/>
</dbReference>
<protein>
    <submittedName>
        <fullName evidence="2">Hypothetical transcriptional regulator</fullName>
    </submittedName>
</protein>
<dbReference type="CDD" id="cd00093">
    <property type="entry name" value="HTH_XRE"/>
    <property type="match status" value="1"/>
</dbReference>
<dbReference type="KEGG" id="ppr:PBPRA0644"/>
<dbReference type="EMBL" id="CR378665">
    <property type="protein sequence ID" value="CAG19065.1"/>
    <property type="molecule type" value="Genomic_DNA"/>
</dbReference>
<dbReference type="Gene3D" id="1.10.260.40">
    <property type="entry name" value="lambda repressor-like DNA-binding domains"/>
    <property type="match status" value="1"/>
</dbReference>